<evidence type="ECO:0000313" key="2">
    <source>
        <dbReference type="Proteomes" id="UP000567293"/>
    </source>
</evidence>
<gene>
    <name evidence="1" type="ORF">HRJ53_08815</name>
</gene>
<reference evidence="1" key="1">
    <citation type="submission" date="2020-06" db="EMBL/GenBank/DDBJ databases">
        <title>Legume-microbial interactions unlock mineral nutrients during tropical forest succession.</title>
        <authorList>
            <person name="Epihov D.Z."/>
        </authorList>
    </citation>
    <scope>NUCLEOTIDE SEQUENCE [LARGE SCALE GENOMIC DNA]</scope>
    <source>
        <strain evidence="1">Pan2503</strain>
    </source>
</reference>
<dbReference type="InterPro" id="IPR036746">
    <property type="entry name" value="TT1725-like_sf"/>
</dbReference>
<dbReference type="Pfam" id="PF04456">
    <property type="entry name" value="DUF503"/>
    <property type="match status" value="1"/>
</dbReference>
<dbReference type="InterPro" id="IPR007546">
    <property type="entry name" value="DUF503"/>
</dbReference>
<accession>A0A7V8NPG2</accession>
<dbReference type="SUPFAM" id="SSF103007">
    <property type="entry name" value="Hypothetical protein TT1725"/>
    <property type="match status" value="1"/>
</dbReference>
<evidence type="ECO:0000313" key="1">
    <source>
        <dbReference type="EMBL" id="MBA0085084.1"/>
    </source>
</evidence>
<protein>
    <submittedName>
        <fullName evidence="1">DUF503 domain-containing protein</fullName>
    </submittedName>
</protein>
<dbReference type="Proteomes" id="UP000567293">
    <property type="component" value="Unassembled WGS sequence"/>
</dbReference>
<dbReference type="PANTHER" id="PTHR36441">
    <property type="entry name" value="HYPOTHETICAL CYTOSOLIC PROTEIN"/>
    <property type="match status" value="1"/>
</dbReference>
<dbReference type="PANTHER" id="PTHR36441:SF1">
    <property type="entry name" value="DUF503 DOMAIN-CONTAINING PROTEIN"/>
    <property type="match status" value="1"/>
</dbReference>
<dbReference type="EMBL" id="JACDQQ010000855">
    <property type="protein sequence ID" value="MBA0085084.1"/>
    <property type="molecule type" value="Genomic_DNA"/>
</dbReference>
<keyword evidence="2" id="KW-1185">Reference proteome</keyword>
<proteinExistence type="predicted"/>
<dbReference type="Gene3D" id="3.30.70.1120">
    <property type="entry name" value="TT1725-like"/>
    <property type="match status" value="1"/>
</dbReference>
<comment type="caution">
    <text evidence="1">The sequence shown here is derived from an EMBL/GenBank/DDBJ whole genome shotgun (WGS) entry which is preliminary data.</text>
</comment>
<name>A0A7V8NPG2_9BACT</name>
<dbReference type="AlphaFoldDB" id="A0A7V8NPG2"/>
<sequence>MATVGVLTLELRLEHSHSLKDKRHVVESLKQRLRHKFNVAVAEIDGQDLWQRATIAAVTVSPSHDFAEKVLRSVEDEAVALLGGALADANVEWLS</sequence>
<organism evidence="1 2">
    <name type="scientific">Candidatus Acidiferrum panamense</name>
    <dbReference type="NCBI Taxonomy" id="2741543"/>
    <lineage>
        <taxon>Bacteria</taxon>
        <taxon>Pseudomonadati</taxon>
        <taxon>Acidobacteriota</taxon>
        <taxon>Terriglobia</taxon>
        <taxon>Candidatus Acidiferrales</taxon>
        <taxon>Candidatus Acidiferrum</taxon>
    </lineage>
</organism>